<reference evidence="11 12" key="1">
    <citation type="submission" date="2014-08" db="EMBL/GenBank/DDBJ databases">
        <title>Fervidobacterium pennivorans DYC genome.</title>
        <authorList>
            <person name="Wushke S."/>
        </authorList>
    </citation>
    <scope>NUCLEOTIDE SEQUENCE [LARGE SCALE GENOMIC DNA]</scope>
    <source>
        <strain evidence="11 12">DYC</strain>
    </source>
</reference>
<evidence type="ECO:0000256" key="4">
    <source>
        <dbReference type="ARBA" id="ARBA00007131"/>
    </source>
</evidence>
<keyword evidence="7" id="KW-0479">Metal-binding</keyword>
<dbReference type="GO" id="GO:0046872">
    <property type="term" value="F:metal ion binding"/>
    <property type="evidence" value="ECO:0007669"/>
    <property type="project" value="UniProtKB-KW"/>
</dbReference>
<comment type="cofactor">
    <cofactor evidence="2">
        <name>Mg(2+)</name>
        <dbReference type="ChEBI" id="CHEBI:18420"/>
    </cofactor>
</comment>
<dbReference type="EMBL" id="CP011393">
    <property type="protein sequence ID" value="ANE41734.1"/>
    <property type="molecule type" value="Genomic_DNA"/>
</dbReference>
<dbReference type="CDD" id="cd07033">
    <property type="entry name" value="TPP_PYR_DXS_TK_like"/>
    <property type="match status" value="1"/>
</dbReference>
<evidence type="ECO:0000256" key="6">
    <source>
        <dbReference type="ARBA" id="ARBA00022679"/>
    </source>
</evidence>
<evidence type="ECO:0000256" key="7">
    <source>
        <dbReference type="ARBA" id="ARBA00022723"/>
    </source>
</evidence>
<evidence type="ECO:0000256" key="9">
    <source>
        <dbReference type="ARBA" id="ARBA00023052"/>
    </source>
</evidence>
<evidence type="ECO:0000256" key="3">
    <source>
        <dbReference type="ARBA" id="ARBA00001964"/>
    </source>
</evidence>
<gene>
    <name evidence="11" type="ORF">JM64_07030</name>
</gene>
<dbReference type="Pfam" id="PF02780">
    <property type="entry name" value="Transketolase_C"/>
    <property type="match status" value="1"/>
</dbReference>
<dbReference type="PATRIC" id="fig|93466.3.peg.1490"/>
<sequence length="629" mass="70158">MQRWEVLRVRKTLDELKRLSIQCRGDILKMTYVANSGHPGGSMSSIDMLLALYSFANVYPQDPWNEDRDRIVISHGHISPAVYSTLAAYGFVDRDEVIAGFRHPASIFEGHITRGIPGVEWTTGNLGQGLSAGVGFALAAKYKNKDYHVYVVMSDGESAKGQVQEARRTARKYKLDNLTVLVDYNDIQISGHAHEIMYVDIKAEFEAAGWKTIEIDGHDFEQILAALKIARDDGYPTAIIAHTVIGKGVDFMEDKPDYHGKPLNKEELEKALAQLGVENDVEKYLEMRKKLPIEAHKKVKLYYDVRLDTGKARVYDKATDNRSALGRAIADLAVINDNVVTVDCDLKGSVKLDFLDKERPDRVVEIGVQEHNAAALAGAMSVDGIVTFFADFGVFGIDETFNQHRLNAINNTNLKVVVTHCGIDVGEDGKTHHALNYIGAPLAWYGFKVIVPADPNQTDRVVRYIAEEYGNFVVAVGRSKVEPIRKEDGSLFFDENYEFKYGKMDILRDGTDGVIYVIGSAVPHALKAYEILKSKGVNFAVINVSCPYDLDEEVLRKYSNFVVTVEDHNVLNGLGSLIAQKLFEMRILPGRFIKLGLNDFPVSGDAKLLFEIYGLSRERIAETILSKLE</sequence>
<evidence type="ECO:0000256" key="1">
    <source>
        <dbReference type="ARBA" id="ARBA00001936"/>
    </source>
</evidence>
<dbReference type="GO" id="GO:0019682">
    <property type="term" value="P:glyceraldehyde-3-phosphate metabolic process"/>
    <property type="evidence" value="ECO:0007669"/>
    <property type="project" value="UniProtKB-ARBA"/>
</dbReference>
<evidence type="ECO:0000256" key="8">
    <source>
        <dbReference type="ARBA" id="ARBA00022842"/>
    </source>
</evidence>
<dbReference type="KEGG" id="fng:JM64_07030"/>
<dbReference type="InterPro" id="IPR029061">
    <property type="entry name" value="THDP-binding"/>
</dbReference>
<proteinExistence type="inferred from homology"/>
<evidence type="ECO:0000256" key="5">
    <source>
        <dbReference type="ARBA" id="ARBA00011738"/>
    </source>
</evidence>
<dbReference type="PANTHER" id="PTHR43825">
    <property type="entry name" value="PYRUVATE DEHYDROGENASE E1 COMPONENT"/>
    <property type="match status" value="1"/>
</dbReference>
<dbReference type="NCBIfam" id="NF004556">
    <property type="entry name" value="PRK05899.2-2"/>
    <property type="match status" value="1"/>
</dbReference>
<dbReference type="Pfam" id="PF00456">
    <property type="entry name" value="Transketolase_N"/>
    <property type="match status" value="1"/>
</dbReference>
<dbReference type="AlphaFoldDB" id="A0A172T449"/>
<protein>
    <submittedName>
        <fullName evidence="11">Transketolase</fullName>
    </submittedName>
</protein>
<dbReference type="InterPro" id="IPR049557">
    <property type="entry name" value="Transketolase_CS"/>
</dbReference>
<dbReference type="GO" id="GO:0016744">
    <property type="term" value="F:transketolase or transaldolase activity"/>
    <property type="evidence" value="ECO:0007669"/>
    <property type="project" value="UniProtKB-ARBA"/>
</dbReference>
<dbReference type="InterPro" id="IPR005474">
    <property type="entry name" value="Transketolase_N"/>
</dbReference>
<dbReference type="Pfam" id="PF02779">
    <property type="entry name" value="Transket_pyr"/>
    <property type="match status" value="1"/>
</dbReference>
<dbReference type="SUPFAM" id="SSF52518">
    <property type="entry name" value="Thiamin diphosphate-binding fold (THDP-binding)"/>
    <property type="match status" value="2"/>
</dbReference>
<dbReference type="InterPro" id="IPR051157">
    <property type="entry name" value="PDH/Transketolase"/>
</dbReference>
<keyword evidence="8" id="KW-0460">Magnesium</keyword>
<evidence type="ECO:0000313" key="12">
    <source>
        <dbReference type="Proteomes" id="UP000077096"/>
    </source>
</evidence>
<evidence type="ECO:0000259" key="10">
    <source>
        <dbReference type="SMART" id="SM00861"/>
    </source>
</evidence>
<dbReference type="CDD" id="cd02012">
    <property type="entry name" value="TPP_TK"/>
    <property type="match status" value="1"/>
</dbReference>
<dbReference type="InterPro" id="IPR009014">
    <property type="entry name" value="Transketo_C/PFOR_II"/>
</dbReference>
<accession>A0A172T449</accession>
<keyword evidence="9" id="KW-0786">Thiamine pyrophosphate</keyword>
<comment type="cofactor">
    <cofactor evidence="1">
        <name>Mn(2+)</name>
        <dbReference type="ChEBI" id="CHEBI:29035"/>
    </cofactor>
</comment>
<comment type="subunit">
    <text evidence="5">Homodimer.</text>
</comment>
<evidence type="ECO:0000313" key="11">
    <source>
        <dbReference type="EMBL" id="ANE41734.1"/>
    </source>
</evidence>
<comment type="similarity">
    <text evidence="4">Belongs to the transketolase family.</text>
</comment>
<dbReference type="Gene3D" id="3.40.50.920">
    <property type="match status" value="1"/>
</dbReference>
<dbReference type="InterPro" id="IPR033248">
    <property type="entry name" value="Transketolase_C"/>
</dbReference>
<dbReference type="SUPFAM" id="SSF52922">
    <property type="entry name" value="TK C-terminal domain-like"/>
    <property type="match status" value="1"/>
</dbReference>
<dbReference type="Gene3D" id="3.40.50.970">
    <property type="match status" value="2"/>
</dbReference>
<organism evidence="11 12">
    <name type="scientific">Fervidobacterium pennivorans</name>
    <dbReference type="NCBI Taxonomy" id="93466"/>
    <lineage>
        <taxon>Bacteria</taxon>
        <taxon>Thermotogati</taxon>
        <taxon>Thermotogota</taxon>
        <taxon>Thermotogae</taxon>
        <taxon>Thermotogales</taxon>
        <taxon>Fervidobacteriaceae</taxon>
        <taxon>Fervidobacterium</taxon>
    </lineage>
</organism>
<dbReference type="FunFam" id="3.40.50.970:FF:000129">
    <property type="entry name" value="Transketolase"/>
    <property type="match status" value="1"/>
</dbReference>
<dbReference type="GO" id="GO:0005737">
    <property type="term" value="C:cytoplasm"/>
    <property type="evidence" value="ECO:0007669"/>
    <property type="project" value="UniProtKB-ARBA"/>
</dbReference>
<feature type="domain" description="Transketolase-like pyrimidine-binding" evidence="10">
    <location>
        <begin position="319"/>
        <end position="484"/>
    </location>
</feature>
<dbReference type="InterPro" id="IPR005475">
    <property type="entry name" value="Transketolase-like_Pyr-bd"/>
</dbReference>
<keyword evidence="6" id="KW-0808">Transferase</keyword>
<name>A0A172T449_FERPE</name>
<comment type="cofactor">
    <cofactor evidence="3">
        <name>thiamine diphosphate</name>
        <dbReference type="ChEBI" id="CHEBI:58937"/>
    </cofactor>
</comment>
<dbReference type="PANTHER" id="PTHR43825:SF1">
    <property type="entry name" value="TRANSKETOLASE-LIKE PYRIMIDINE-BINDING DOMAIN-CONTAINING PROTEIN"/>
    <property type="match status" value="1"/>
</dbReference>
<dbReference type="PROSITE" id="PS00801">
    <property type="entry name" value="TRANSKETOLASE_1"/>
    <property type="match status" value="1"/>
</dbReference>
<dbReference type="SMART" id="SM00861">
    <property type="entry name" value="Transket_pyr"/>
    <property type="match status" value="1"/>
</dbReference>
<evidence type="ECO:0000256" key="2">
    <source>
        <dbReference type="ARBA" id="ARBA00001946"/>
    </source>
</evidence>
<dbReference type="Proteomes" id="UP000077096">
    <property type="component" value="Chromosome"/>
</dbReference>